<dbReference type="Pfam" id="PF02397">
    <property type="entry name" value="Bac_transf"/>
    <property type="match status" value="1"/>
</dbReference>
<comment type="caution">
    <text evidence="4">The sequence shown here is derived from an EMBL/GenBank/DDBJ whole genome shotgun (WGS) entry which is preliminary data.</text>
</comment>
<keyword evidence="4" id="KW-0808">Transferase</keyword>
<dbReference type="AlphaFoldDB" id="A0AAW9U6J0"/>
<protein>
    <submittedName>
        <fullName evidence="4">Sugar transferase</fullName>
    </submittedName>
</protein>
<evidence type="ECO:0000313" key="5">
    <source>
        <dbReference type="Proteomes" id="UP000452188"/>
    </source>
</evidence>
<keyword evidence="2" id="KW-0472">Membrane</keyword>
<evidence type="ECO:0000256" key="1">
    <source>
        <dbReference type="ARBA" id="ARBA00006464"/>
    </source>
</evidence>
<gene>
    <name evidence="4" type="ORF">GIX79_07685</name>
</gene>
<feature type="domain" description="Bacterial sugar transferase" evidence="3">
    <location>
        <begin position="24"/>
        <end position="203"/>
    </location>
</feature>
<dbReference type="GO" id="GO:0016780">
    <property type="term" value="F:phosphotransferase activity, for other substituted phosphate groups"/>
    <property type="evidence" value="ECO:0007669"/>
    <property type="project" value="TreeGrafter"/>
</dbReference>
<accession>A0AAW9U6J0</accession>
<dbReference type="RefSeq" id="WP_019253848.1">
    <property type="nucleotide sequence ID" value="NZ_LT600329.1"/>
</dbReference>
<dbReference type="EMBL" id="WJMV01000028">
    <property type="protein sequence ID" value="MRG75634.1"/>
    <property type="molecule type" value="Genomic_DNA"/>
</dbReference>
<dbReference type="PANTHER" id="PTHR30576:SF10">
    <property type="entry name" value="SLL5057 PROTEIN"/>
    <property type="match status" value="1"/>
</dbReference>
<feature type="transmembrane region" description="Helical" evidence="2">
    <location>
        <begin position="29"/>
        <end position="50"/>
    </location>
</feature>
<keyword evidence="2" id="KW-0812">Transmembrane</keyword>
<name>A0AAW9U6J0_LIMRT</name>
<dbReference type="PANTHER" id="PTHR30576">
    <property type="entry name" value="COLANIC BIOSYNTHESIS UDP-GLUCOSE LIPID CARRIER TRANSFERASE"/>
    <property type="match status" value="1"/>
</dbReference>
<evidence type="ECO:0000256" key="2">
    <source>
        <dbReference type="SAM" id="Phobius"/>
    </source>
</evidence>
<sequence>MDRKLQNANVEQISNFSWYRDVCKRFLDFVFSLIGIVVLAVPMLIVAIVIKVDSPKEQILFRQKRVGKNNHEFTIYKFRSMRQDAPHEMATKNFENPEAYITPVGKFIRKASLDELPQLFNVFMGEMSIVGPRPLIPNEGKVLELREEYGANKILPGITGLAQVHGRDEITDENKAAYDGKYALNVSWLLDLSIIFKTILGVIHSRGVREGKIKQKDV</sequence>
<proteinExistence type="inferred from homology"/>
<organism evidence="4 5">
    <name type="scientific">Limosilactobacillus reuteri</name>
    <name type="common">Lactobacillus reuteri</name>
    <dbReference type="NCBI Taxonomy" id="1598"/>
    <lineage>
        <taxon>Bacteria</taxon>
        <taxon>Bacillati</taxon>
        <taxon>Bacillota</taxon>
        <taxon>Bacilli</taxon>
        <taxon>Lactobacillales</taxon>
        <taxon>Lactobacillaceae</taxon>
        <taxon>Limosilactobacillus</taxon>
    </lineage>
</organism>
<keyword evidence="2" id="KW-1133">Transmembrane helix</keyword>
<evidence type="ECO:0000259" key="3">
    <source>
        <dbReference type="Pfam" id="PF02397"/>
    </source>
</evidence>
<evidence type="ECO:0000313" key="4">
    <source>
        <dbReference type="EMBL" id="MRG75634.1"/>
    </source>
</evidence>
<dbReference type="InterPro" id="IPR003362">
    <property type="entry name" value="Bact_transf"/>
</dbReference>
<dbReference type="Proteomes" id="UP000452188">
    <property type="component" value="Unassembled WGS sequence"/>
</dbReference>
<comment type="similarity">
    <text evidence="1">Belongs to the bacterial sugar transferase family.</text>
</comment>
<reference evidence="4 5" key="1">
    <citation type="submission" date="2019-11" db="EMBL/GenBank/DDBJ databases">
        <title>Draft genome sequence of 12 host-associated Lactobacillus reuteri rodent strains.</title>
        <authorList>
            <person name="Zhang S."/>
            <person name="Ozcam M."/>
            <person name="Van Pijkeren J.P."/>
        </authorList>
    </citation>
    <scope>NUCLEOTIDE SEQUENCE [LARGE SCALE GENOMIC DNA]</scope>
    <source>
        <strain evidence="4 5">6799jm-1</strain>
    </source>
</reference>